<dbReference type="CDD" id="cd07524">
    <property type="entry name" value="HAD_Pase"/>
    <property type="match status" value="1"/>
</dbReference>
<dbReference type="EC" id="3.1.3.87" evidence="5 6"/>
<dbReference type="GO" id="GO:0000287">
    <property type="term" value="F:magnesium ion binding"/>
    <property type="evidence" value="ECO:0007669"/>
    <property type="project" value="TreeGrafter"/>
</dbReference>
<dbReference type="InterPro" id="IPR050582">
    <property type="entry name" value="HAD-like_SerB"/>
</dbReference>
<comment type="similarity">
    <text evidence="1">Belongs to the HAD-like hydrolase superfamily. SerB family.</text>
</comment>
<dbReference type="EMBL" id="CP007739">
    <property type="protein sequence ID" value="AIE59442.1"/>
    <property type="molecule type" value="Genomic_DNA"/>
</dbReference>
<dbReference type="GO" id="GO:0043716">
    <property type="term" value="F:2-hydroxy-3-keto-5-methylthiopentenyl-1-phosphate phosphatase activity"/>
    <property type="evidence" value="ECO:0007669"/>
    <property type="project" value="UniProtKB-UniRule"/>
</dbReference>
<dbReference type="SUPFAM" id="SSF56784">
    <property type="entry name" value="HAD-like"/>
    <property type="match status" value="1"/>
</dbReference>
<dbReference type="Gene3D" id="3.90.1470.20">
    <property type="match status" value="1"/>
</dbReference>
<name>I3E805_BACMM</name>
<accession>I3E805</accession>
<proteinExistence type="inferred from homology"/>
<keyword evidence="4 5" id="KW-0486">Methionine biosynthesis</keyword>
<dbReference type="Proteomes" id="UP000027602">
    <property type="component" value="Chromosome"/>
</dbReference>
<dbReference type="PANTHER" id="PTHR43344:SF21">
    <property type="entry name" value="POLYOL PHOSPHATE PHOSPHATASE PYP1"/>
    <property type="match status" value="1"/>
</dbReference>
<evidence type="ECO:0000313" key="8">
    <source>
        <dbReference type="Proteomes" id="UP000027602"/>
    </source>
</evidence>
<dbReference type="PANTHER" id="PTHR43344">
    <property type="entry name" value="PHOSPHOSERINE PHOSPHATASE"/>
    <property type="match status" value="1"/>
</dbReference>
<dbReference type="NCBIfam" id="TIGR01489">
    <property type="entry name" value="DKMTPPase-SF"/>
    <property type="match status" value="1"/>
</dbReference>
<evidence type="ECO:0000256" key="2">
    <source>
        <dbReference type="ARBA" id="ARBA00022605"/>
    </source>
</evidence>
<dbReference type="NCBIfam" id="TIGR03333">
    <property type="entry name" value="salvage_mtnX"/>
    <property type="match status" value="1"/>
</dbReference>
<keyword evidence="8" id="KW-1185">Reference proteome</keyword>
<dbReference type="HOGENOM" id="CLU_058495_2_1_9"/>
<dbReference type="GO" id="GO:0036424">
    <property type="term" value="F:L-phosphoserine phosphatase activity"/>
    <property type="evidence" value="ECO:0007669"/>
    <property type="project" value="TreeGrafter"/>
</dbReference>
<dbReference type="AlphaFoldDB" id="I3E805"/>
<evidence type="ECO:0000313" key="7">
    <source>
        <dbReference type="EMBL" id="AIE59442.1"/>
    </source>
</evidence>
<dbReference type="GO" id="GO:0005737">
    <property type="term" value="C:cytoplasm"/>
    <property type="evidence" value="ECO:0007669"/>
    <property type="project" value="TreeGrafter"/>
</dbReference>
<evidence type="ECO:0000256" key="4">
    <source>
        <dbReference type="ARBA" id="ARBA00023167"/>
    </source>
</evidence>
<dbReference type="GO" id="GO:0006564">
    <property type="term" value="P:L-serine biosynthetic process"/>
    <property type="evidence" value="ECO:0007669"/>
    <property type="project" value="TreeGrafter"/>
</dbReference>
<dbReference type="UniPathway" id="UPA00904">
    <property type="reaction ID" value="UER00877"/>
</dbReference>
<dbReference type="InterPro" id="IPR006384">
    <property type="entry name" value="HAD_hydro_PyrdxlP_Pase-like"/>
</dbReference>
<evidence type="ECO:0000256" key="3">
    <source>
        <dbReference type="ARBA" id="ARBA00022801"/>
    </source>
</evidence>
<dbReference type="HAMAP" id="MF_01680">
    <property type="entry name" value="Salvage_MtnX"/>
    <property type="match status" value="1"/>
</dbReference>
<comment type="pathway">
    <text evidence="5">Amino-acid biosynthesis; L-methionine biosynthesis via salvage pathway; L-methionine from S-methyl-5-thio-alpha-D-ribose 1-phosphate: step 4/6.</text>
</comment>
<dbReference type="RefSeq" id="WP_004433770.1">
    <property type="nucleotide sequence ID" value="NZ_ADWW01000002.1"/>
</dbReference>
<dbReference type="NCBIfam" id="NF007103">
    <property type="entry name" value="PRK09552.1"/>
    <property type="match status" value="1"/>
</dbReference>
<dbReference type="KEGG" id="bmet:BMMGA3_05050"/>
<dbReference type="OrthoDB" id="9804940at2"/>
<dbReference type="STRING" id="796606.BMMGA3_05050"/>
<dbReference type="InterPro" id="IPR017718">
    <property type="entry name" value="HAD-SF_hydro_IB_MtnX"/>
</dbReference>
<dbReference type="Gene3D" id="3.40.50.1000">
    <property type="entry name" value="HAD superfamily/HAD-like"/>
    <property type="match status" value="1"/>
</dbReference>
<comment type="catalytic activity">
    <reaction evidence="5">
        <text>2-hydroxy-5-methylsulfanyl-3-oxopent-1-enyl phosphate + H2O = 1,2-dihydroxy-5-(methylsulfanyl)pent-1-en-3-one + phosphate</text>
        <dbReference type="Rhea" id="RHEA:14481"/>
        <dbReference type="ChEBI" id="CHEBI:15377"/>
        <dbReference type="ChEBI" id="CHEBI:43474"/>
        <dbReference type="ChEBI" id="CHEBI:49252"/>
        <dbReference type="ChEBI" id="CHEBI:59505"/>
        <dbReference type="EC" id="3.1.3.87"/>
    </reaction>
</comment>
<comment type="similarity">
    <text evidence="5">Belongs to the HAD-like hydrolase superfamily. MtnX family.</text>
</comment>
<sequence>MKKFAVFCDFDGTITEKDNILSIMQKFAPLEWIKVKDQILAQEISIQEGVGRMFSLLRSGLKDEIVHFAVQNASIRPGFQELIDFLNEHDIPLFIVSGGIDFFVEPILEKFSPFAGLYCNGADFSGENIKILWPHSCDDYCSNGCGCCKPSVMRKLEGKGFYKIVIGDSITDLEAAKQADFVLARDFLKDKCKELGIAFESFETFFDCIKSIQKMIEVKV</sequence>
<evidence type="ECO:0000256" key="5">
    <source>
        <dbReference type="HAMAP-Rule" id="MF_01680"/>
    </source>
</evidence>
<protein>
    <recommendedName>
        <fullName evidence="5 6">2-hydroxy-3-keto-5-methylthiopentenyl-1-phosphate phosphatase</fullName>
        <shortName evidence="5">HK-MTPenyl-1-P phosphatase</shortName>
        <ecNumber evidence="5 6">3.1.3.87</ecNumber>
    </recommendedName>
</protein>
<evidence type="ECO:0000256" key="1">
    <source>
        <dbReference type="ARBA" id="ARBA00009184"/>
    </source>
</evidence>
<organism evidence="7 8">
    <name type="scientific">Bacillus methanolicus (strain MGA3 / ATCC 53907)</name>
    <dbReference type="NCBI Taxonomy" id="796606"/>
    <lineage>
        <taxon>Bacteria</taxon>
        <taxon>Bacillati</taxon>
        <taxon>Bacillota</taxon>
        <taxon>Bacilli</taxon>
        <taxon>Bacillales</taxon>
        <taxon>Bacillaceae</taxon>
        <taxon>Bacillus</taxon>
    </lineage>
</organism>
<keyword evidence="3 5" id="KW-0378">Hydrolase</keyword>
<evidence type="ECO:0000256" key="6">
    <source>
        <dbReference type="NCBIfam" id="TIGR03333"/>
    </source>
</evidence>
<gene>
    <name evidence="5 7" type="primary">mtnX</name>
    <name evidence="7" type="ORF">BMMGA3_05050</name>
</gene>
<reference evidence="7 8" key="1">
    <citation type="journal article" date="2015" name="BMC Genomics">
        <title>Transcriptome analysis of thermophilic methylotrophic Bacillus methanolicus MGA3 using RNA-sequencing provides detailed insights into its previously uncharted transcriptional landscape.</title>
        <authorList>
            <person name="Irla M."/>
            <person name="Neshat A."/>
            <person name="Brautaset T."/>
            <person name="Ruckert C."/>
            <person name="Kalinowski J."/>
            <person name="Wendisch V.F."/>
        </authorList>
    </citation>
    <scope>NUCLEOTIDE SEQUENCE [LARGE SCALE GENOMIC DNA]</scope>
    <source>
        <strain evidence="8">MGA3 / ATCC 53907</strain>
    </source>
</reference>
<dbReference type="GO" id="GO:0019509">
    <property type="term" value="P:L-methionine salvage from methylthioadenosine"/>
    <property type="evidence" value="ECO:0007669"/>
    <property type="project" value="UniProtKB-UniRule"/>
</dbReference>
<dbReference type="InterPro" id="IPR023214">
    <property type="entry name" value="HAD_sf"/>
</dbReference>
<dbReference type="InterPro" id="IPR036412">
    <property type="entry name" value="HAD-like_sf"/>
</dbReference>
<dbReference type="eggNOG" id="COG4359">
    <property type="taxonomic scope" value="Bacteria"/>
</dbReference>
<dbReference type="NCBIfam" id="TIGR01488">
    <property type="entry name" value="HAD-SF-IB"/>
    <property type="match status" value="1"/>
</dbReference>
<dbReference type="Pfam" id="PF12710">
    <property type="entry name" value="HAD"/>
    <property type="match status" value="1"/>
</dbReference>
<comment type="function">
    <text evidence="5">Dephosphorylates 2-hydroxy-3-keto-5-methylthiopentenyl-1-phosphate (HK-MTPenyl-1-P) yielding 1,2-dihydroxy-3-keto-5-methylthiopentene (DHK-MTPene).</text>
</comment>
<keyword evidence="2 5" id="KW-0028">Amino-acid biosynthesis</keyword>